<dbReference type="GO" id="GO:0005484">
    <property type="term" value="F:SNAP receptor activity"/>
    <property type="evidence" value="ECO:0007669"/>
    <property type="project" value="InterPro"/>
</dbReference>
<dbReference type="GO" id="GO:0000149">
    <property type="term" value="F:SNARE binding"/>
    <property type="evidence" value="ECO:0007669"/>
    <property type="project" value="TreeGrafter"/>
</dbReference>
<evidence type="ECO:0000313" key="13">
    <source>
        <dbReference type="Proteomes" id="UP001187531"/>
    </source>
</evidence>
<dbReference type="EMBL" id="JAVRJZ010000004">
    <property type="protein sequence ID" value="KAK2724037.1"/>
    <property type="molecule type" value="Genomic_DNA"/>
</dbReference>
<dbReference type="Pfam" id="PF05739">
    <property type="entry name" value="SNARE"/>
    <property type="match status" value="1"/>
</dbReference>
<dbReference type="SUPFAM" id="SSF47661">
    <property type="entry name" value="t-snare proteins"/>
    <property type="match status" value="1"/>
</dbReference>
<evidence type="ECO:0000256" key="1">
    <source>
        <dbReference type="ARBA" id="ARBA00004409"/>
    </source>
</evidence>
<dbReference type="PROSITE" id="PS50192">
    <property type="entry name" value="T_SNARE"/>
    <property type="match status" value="1"/>
</dbReference>
<evidence type="ECO:0000259" key="11">
    <source>
        <dbReference type="PROSITE" id="PS50192"/>
    </source>
</evidence>
<dbReference type="EMBL" id="JAVRJZ010000004">
    <property type="protein sequence ID" value="KAK2724036.1"/>
    <property type="molecule type" value="Genomic_DNA"/>
</dbReference>
<evidence type="ECO:0000256" key="4">
    <source>
        <dbReference type="ARBA" id="ARBA00022692"/>
    </source>
</evidence>
<reference evidence="12" key="1">
    <citation type="submission" date="2023-07" db="EMBL/GenBank/DDBJ databases">
        <title>Chromosome-level genome assembly of Artemia franciscana.</title>
        <authorList>
            <person name="Jo E."/>
        </authorList>
    </citation>
    <scope>NUCLEOTIDE SEQUENCE</scope>
    <source>
        <tissue evidence="12">Whole body</tissue>
    </source>
</reference>
<dbReference type="InterPro" id="IPR006012">
    <property type="entry name" value="Syntaxin/epimorphin_CS"/>
</dbReference>
<name>A0AA88IH99_ARTSF</name>
<dbReference type="InterPro" id="IPR010989">
    <property type="entry name" value="SNARE"/>
</dbReference>
<keyword evidence="7" id="KW-0333">Golgi apparatus</keyword>
<dbReference type="SMART" id="SM00397">
    <property type="entry name" value="t_SNARE"/>
    <property type="match status" value="1"/>
</dbReference>
<evidence type="ECO:0000256" key="5">
    <source>
        <dbReference type="ARBA" id="ARBA00022927"/>
    </source>
</evidence>
<keyword evidence="3" id="KW-0813">Transport</keyword>
<dbReference type="PANTHER" id="PTHR19957:SF83">
    <property type="entry name" value="SYNTAXIN-16"/>
    <property type="match status" value="1"/>
</dbReference>
<proteinExistence type="inferred from homology"/>
<dbReference type="EMBL" id="JAVRJZ010000004">
    <property type="protein sequence ID" value="KAK2724038.1"/>
    <property type="molecule type" value="Genomic_DNA"/>
</dbReference>
<evidence type="ECO:0000256" key="6">
    <source>
        <dbReference type="ARBA" id="ARBA00022989"/>
    </source>
</evidence>
<keyword evidence="8" id="KW-0175">Coiled coil</keyword>
<evidence type="ECO:0000256" key="10">
    <source>
        <dbReference type="SAM" id="Phobius"/>
    </source>
</evidence>
<comment type="subcellular location">
    <subcellularLocation>
        <location evidence="1">Golgi apparatus membrane</location>
        <topology evidence="1">Single-pass type IV membrane protein</topology>
    </subcellularLocation>
</comment>
<dbReference type="EMBL" id="JAVRJZ010000004">
    <property type="protein sequence ID" value="KAK2724039.1"/>
    <property type="molecule type" value="Genomic_DNA"/>
</dbReference>
<keyword evidence="5" id="KW-0653">Protein transport</keyword>
<evidence type="ECO:0000313" key="12">
    <source>
        <dbReference type="EMBL" id="KAK2724036.1"/>
    </source>
</evidence>
<evidence type="ECO:0000256" key="9">
    <source>
        <dbReference type="ARBA" id="ARBA00023136"/>
    </source>
</evidence>
<dbReference type="GO" id="GO:0006886">
    <property type="term" value="P:intracellular protein transport"/>
    <property type="evidence" value="ECO:0007669"/>
    <property type="project" value="InterPro"/>
</dbReference>
<protein>
    <recommendedName>
        <fullName evidence="11">t-SNARE coiled-coil homology domain-containing protein</fullName>
    </recommendedName>
</protein>
<dbReference type="GO" id="GO:0000139">
    <property type="term" value="C:Golgi membrane"/>
    <property type="evidence" value="ECO:0007669"/>
    <property type="project" value="UniProtKB-SubCell"/>
</dbReference>
<dbReference type="Proteomes" id="UP001187531">
    <property type="component" value="Unassembled WGS sequence"/>
</dbReference>
<dbReference type="AlphaFoldDB" id="A0AA88IH99"/>
<organism evidence="12 13">
    <name type="scientific">Artemia franciscana</name>
    <name type="common">Brine shrimp</name>
    <name type="synonym">Artemia sanfranciscana</name>
    <dbReference type="NCBI Taxonomy" id="6661"/>
    <lineage>
        <taxon>Eukaryota</taxon>
        <taxon>Metazoa</taxon>
        <taxon>Ecdysozoa</taxon>
        <taxon>Arthropoda</taxon>
        <taxon>Crustacea</taxon>
        <taxon>Branchiopoda</taxon>
        <taxon>Anostraca</taxon>
        <taxon>Artemiidae</taxon>
        <taxon>Artemia</taxon>
    </lineage>
</organism>
<dbReference type="PROSITE" id="PS00914">
    <property type="entry name" value="SYNTAXIN"/>
    <property type="match status" value="1"/>
</dbReference>
<feature type="domain" description="T-SNARE coiled-coil homology" evidence="11">
    <location>
        <begin position="214"/>
        <end position="276"/>
    </location>
</feature>
<dbReference type="GO" id="GO:0031201">
    <property type="term" value="C:SNARE complex"/>
    <property type="evidence" value="ECO:0007669"/>
    <property type="project" value="TreeGrafter"/>
</dbReference>
<evidence type="ECO:0000256" key="8">
    <source>
        <dbReference type="ARBA" id="ARBA00023054"/>
    </source>
</evidence>
<keyword evidence="4 10" id="KW-0812">Transmembrane</keyword>
<keyword evidence="9 10" id="KW-0472">Membrane</keyword>
<dbReference type="EMBL" id="JAVRJZ010000004">
    <property type="protein sequence ID" value="KAK2724041.1"/>
    <property type="molecule type" value="Genomic_DNA"/>
</dbReference>
<accession>A0AA88IH99</accession>
<dbReference type="Gene3D" id="1.20.58.70">
    <property type="match status" value="1"/>
</dbReference>
<dbReference type="GO" id="GO:0048278">
    <property type="term" value="P:vesicle docking"/>
    <property type="evidence" value="ECO:0007669"/>
    <property type="project" value="TreeGrafter"/>
</dbReference>
<sequence>MVTRSLTDIFIMMRSNALQDKNFFSNSEGIYTDRTALIDQELDEVQINIPPEWYEEFEEVEYQISKVKNRLKELKDLQKQHFIRPLLDDTSEEDRQIQEVTREITRTLGKCYGGLNSVQSCLQQYSPGSVEFKLAKNVSSYLVNVLQSLSCDFKSLQSSYFMRLQSREDRTAKYFKEPQPILGQMKLFEGDIYEDIAVDTVSPMQQLLLLEEDVAFAEQRDREVANVAKSIQDMNVIFKEVAQMVSDQGTVLDRIDYNIENTTLSVGQGVVHLKKAETYQKSAWKKKWCLILFAILVVLMILIIAIET</sequence>
<dbReference type="InterPro" id="IPR000727">
    <property type="entry name" value="T_SNARE_dom"/>
</dbReference>
<evidence type="ECO:0000256" key="3">
    <source>
        <dbReference type="ARBA" id="ARBA00022448"/>
    </source>
</evidence>
<dbReference type="GO" id="GO:0006906">
    <property type="term" value="P:vesicle fusion"/>
    <property type="evidence" value="ECO:0007669"/>
    <property type="project" value="TreeGrafter"/>
</dbReference>
<dbReference type="CDD" id="cd15845">
    <property type="entry name" value="SNARE_syntaxin16"/>
    <property type="match status" value="1"/>
</dbReference>
<evidence type="ECO:0000256" key="2">
    <source>
        <dbReference type="ARBA" id="ARBA00009063"/>
    </source>
</evidence>
<dbReference type="InterPro" id="IPR045242">
    <property type="entry name" value="Syntaxin"/>
</dbReference>
<keyword evidence="6 10" id="KW-1133">Transmembrane helix</keyword>
<keyword evidence="13" id="KW-1185">Reference proteome</keyword>
<evidence type="ECO:0000256" key="7">
    <source>
        <dbReference type="ARBA" id="ARBA00023034"/>
    </source>
</evidence>
<gene>
    <name evidence="12" type="ORF">QYM36_002401</name>
</gene>
<feature type="transmembrane region" description="Helical" evidence="10">
    <location>
        <begin position="288"/>
        <end position="306"/>
    </location>
</feature>
<comment type="caution">
    <text evidence="12">The sequence shown here is derived from an EMBL/GenBank/DDBJ whole genome shotgun (WGS) entry which is preliminary data.</text>
</comment>
<dbReference type="PANTHER" id="PTHR19957">
    <property type="entry name" value="SYNTAXIN"/>
    <property type="match status" value="1"/>
</dbReference>
<comment type="similarity">
    <text evidence="2">Belongs to the syntaxin family.</text>
</comment>